<accession>A0A5Q0GTS8</accession>
<gene>
    <name evidence="1" type="ORF">EKG83_04250</name>
</gene>
<dbReference type="KEGG" id="ssyi:EKG83_04250"/>
<dbReference type="AlphaFoldDB" id="A0A5Q0GTS8"/>
<keyword evidence="2" id="KW-1185">Reference proteome</keyword>
<evidence type="ECO:0000313" key="1">
    <source>
        <dbReference type="EMBL" id="QFZ16782.1"/>
    </source>
</evidence>
<evidence type="ECO:0000313" key="2">
    <source>
        <dbReference type="Proteomes" id="UP000325787"/>
    </source>
</evidence>
<sequence length="92" mass="9600">MVLEEPEGAFVVRVGRVPAHLAEQVRHGSALPGWVDRAEPRFAVALRVAGALQQDAPLVAVEGCFVAVADSAVAGKDDRVAAVQFSADHAVT</sequence>
<dbReference type="EMBL" id="CP034550">
    <property type="protein sequence ID" value="QFZ16782.1"/>
    <property type="molecule type" value="Genomic_DNA"/>
</dbReference>
<dbReference type="Proteomes" id="UP000325787">
    <property type="component" value="Chromosome"/>
</dbReference>
<protein>
    <submittedName>
        <fullName evidence="1">Uncharacterized protein</fullName>
    </submittedName>
</protein>
<organism evidence="1 2">
    <name type="scientific">Saccharothrix syringae</name>
    <name type="common">Nocardiopsis syringae</name>
    <dbReference type="NCBI Taxonomy" id="103733"/>
    <lineage>
        <taxon>Bacteria</taxon>
        <taxon>Bacillati</taxon>
        <taxon>Actinomycetota</taxon>
        <taxon>Actinomycetes</taxon>
        <taxon>Pseudonocardiales</taxon>
        <taxon>Pseudonocardiaceae</taxon>
        <taxon>Saccharothrix</taxon>
    </lineage>
</organism>
<reference evidence="2" key="1">
    <citation type="journal article" date="2021" name="Curr. Microbiol.">
        <title>Complete genome of nocamycin-producing strain Saccharothrix syringae NRRL B-16468 reveals the biosynthetic potential for secondary metabolites.</title>
        <authorList>
            <person name="Mo X."/>
            <person name="Yang S."/>
        </authorList>
    </citation>
    <scope>NUCLEOTIDE SEQUENCE [LARGE SCALE GENOMIC DNA]</scope>
    <source>
        <strain evidence="2">ATCC 51364 / DSM 43886 / JCM 6844 / KCTC 9398 / NBRC 14523 / NRRL B-16468 / INA 2240</strain>
    </source>
</reference>
<dbReference type="RefSeq" id="WP_033430406.1">
    <property type="nucleotide sequence ID" value="NZ_CP034550.1"/>
</dbReference>
<proteinExistence type="predicted"/>
<name>A0A5Q0GTS8_SACSY</name>